<evidence type="ECO:0008006" key="3">
    <source>
        <dbReference type="Google" id="ProtNLM"/>
    </source>
</evidence>
<organism evidence="1 2">
    <name type="scientific">Ziziphus jujuba var. spinosa</name>
    <dbReference type="NCBI Taxonomy" id="714518"/>
    <lineage>
        <taxon>Eukaryota</taxon>
        <taxon>Viridiplantae</taxon>
        <taxon>Streptophyta</taxon>
        <taxon>Embryophyta</taxon>
        <taxon>Tracheophyta</taxon>
        <taxon>Spermatophyta</taxon>
        <taxon>Magnoliopsida</taxon>
        <taxon>eudicotyledons</taxon>
        <taxon>Gunneridae</taxon>
        <taxon>Pentapetalae</taxon>
        <taxon>rosids</taxon>
        <taxon>fabids</taxon>
        <taxon>Rosales</taxon>
        <taxon>Rhamnaceae</taxon>
        <taxon>Paliureae</taxon>
        <taxon>Ziziphus</taxon>
    </lineage>
</organism>
<dbReference type="EMBL" id="JAEACU010000008">
    <property type="protein sequence ID" value="KAH7520237.1"/>
    <property type="molecule type" value="Genomic_DNA"/>
</dbReference>
<protein>
    <recommendedName>
        <fullName evidence="3">Chaperone protein ClpB3, chloroplastic-like</fullName>
    </recommendedName>
</protein>
<evidence type="ECO:0000313" key="1">
    <source>
        <dbReference type="EMBL" id="KAH7520237.1"/>
    </source>
</evidence>
<dbReference type="AlphaFoldDB" id="A0A978UZ21"/>
<sequence length="226" mass="26041">MKAILIQCISAVASIEAAKAKGEQSLDQAEKLVLDSFGSFADHFVFSKAKVGVHAFIPMQEAIDKFIQCYPRPTTTHDQLDTNKVVLYDMMQGPYLECLIQRAIQYKNENGDADVEIKYLILALTQDELFGKKFFQDFLISQKTLTSFKNKKITPEHLSEPEYETFDVEELEEKIEACVSFLKDRYDASKMTHLIYLLLIKQNIQIEQQRGTNSLVNCFYKNFHPF</sequence>
<reference evidence="1" key="1">
    <citation type="journal article" date="2021" name="Front. Plant Sci.">
        <title>Chromosome-Scale Genome Assembly for Chinese Sour Jujube and Insights Into Its Genome Evolution and Domestication Signature.</title>
        <authorList>
            <person name="Shen L.-Y."/>
            <person name="Luo H."/>
            <person name="Wang X.-L."/>
            <person name="Wang X.-M."/>
            <person name="Qiu X.-J."/>
            <person name="Liu H."/>
            <person name="Zhou S.-S."/>
            <person name="Jia K.-H."/>
            <person name="Nie S."/>
            <person name="Bao Y.-T."/>
            <person name="Zhang R.-G."/>
            <person name="Yun Q.-Z."/>
            <person name="Chai Y.-H."/>
            <person name="Lu J.-Y."/>
            <person name="Li Y."/>
            <person name="Zhao S.-W."/>
            <person name="Mao J.-F."/>
            <person name="Jia S.-G."/>
            <person name="Mao Y.-M."/>
        </authorList>
    </citation>
    <scope>NUCLEOTIDE SEQUENCE</scope>
    <source>
        <strain evidence="1">AT0</strain>
        <tissue evidence="1">Leaf</tissue>
    </source>
</reference>
<dbReference type="Proteomes" id="UP000813462">
    <property type="component" value="Unassembled WGS sequence"/>
</dbReference>
<proteinExistence type="predicted"/>
<evidence type="ECO:0000313" key="2">
    <source>
        <dbReference type="Proteomes" id="UP000813462"/>
    </source>
</evidence>
<comment type="caution">
    <text evidence="1">The sequence shown here is derived from an EMBL/GenBank/DDBJ whole genome shotgun (WGS) entry which is preliminary data.</text>
</comment>
<name>A0A978UZ21_ZIZJJ</name>
<accession>A0A978UZ21</accession>
<gene>
    <name evidence="1" type="ORF">FEM48_Zijuj08G0122900</name>
</gene>